<keyword evidence="9" id="KW-0472">Membrane</keyword>
<organism evidence="11 12">
    <name type="scientific">Aquisphaera giovannonii</name>
    <dbReference type="NCBI Taxonomy" id="406548"/>
    <lineage>
        <taxon>Bacteria</taxon>
        <taxon>Pseudomonadati</taxon>
        <taxon>Planctomycetota</taxon>
        <taxon>Planctomycetia</taxon>
        <taxon>Isosphaerales</taxon>
        <taxon>Isosphaeraceae</taxon>
        <taxon>Aquisphaera</taxon>
    </lineage>
</organism>
<keyword evidence="4" id="KW-0547">Nucleotide-binding</keyword>
<evidence type="ECO:0000313" key="12">
    <source>
        <dbReference type="Proteomes" id="UP000324233"/>
    </source>
</evidence>
<evidence type="ECO:0000259" key="10">
    <source>
        <dbReference type="PROSITE" id="PS50011"/>
    </source>
</evidence>
<evidence type="ECO:0000256" key="4">
    <source>
        <dbReference type="ARBA" id="ARBA00022741"/>
    </source>
</evidence>
<dbReference type="SMART" id="SM00220">
    <property type="entry name" value="S_TKc"/>
    <property type="match status" value="1"/>
</dbReference>
<dbReference type="KEGG" id="agv:OJF2_40230"/>
<gene>
    <name evidence="11" type="primary">prkC_37</name>
    <name evidence="11" type="ORF">OJF2_40230</name>
</gene>
<dbReference type="InterPro" id="IPR011009">
    <property type="entry name" value="Kinase-like_dom_sf"/>
</dbReference>
<dbReference type="PROSITE" id="PS50005">
    <property type="entry name" value="TPR"/>
    <property type="match status" value="2"/>
</dbReference>
<evidence type="ECO:0000256" key="6">
    <source>
        <dbReference type="ARBA" id="ARBA00022840"/>
    </source>
</evidence>
<dbReference type="GO" id="GO:0005524">
    <property type="term" value="F:ATP binding"/>
    <property type="evidence" value="ECO:0007669"/>
    <property type="project" value="UniProtKB-KW"/>
</dbReference>
<dbReference type="SUPFAM" id="SSF48452">
    <property type="entry name" value="TPR-like"/>
    <property type="match status" value="1"/>
</dbReference>
<dbReference type="Pfam" id="PF00069">
    <property type="entry name" value="Pkinase"/>
    <property type="match status" value="1"/>
</dbReference>
<dbReference type="AlphaFoldDB" id="A0A5B9W681"/>
<keyword evidence="6" id="KW-0067">ATP-binding</keyword>
<evidence type="ECO:0000256" key="8">
    <source>
        <dbReference type="SAM" id="MobiDB-lite"/>
    </source>
</evidence>
<dbReference type="InterPro" id="IPR011990">
    <property type="entry name" value="TPR-like_helical_dom_sf"/>
</dbReference>
<dbReference type="PANTHER" id="PTHR43289:SF6">
    <property type="entry name" value="SERINE_THREONINE-PROTEIN KINASE NEKL-3"/>
    <property type="match status" value="1"/>
</dbReference>
<feature type="repeat" description="TPR" evidence="7">
    <location>
        <begin position="648"/>
        <end position="681"/>
    </location>
</feature>
<dbReference type="Proteomes" id="UP000324233">
    <property type="component" value="Chromosome"/>
</dbReference>
<dbReference type="RefSeq" id="WP_148595271.1">
    <property type="nucleotide sequence ID" value="NZ_CP042997.1"/>
</dbReference>
<reference evidence="11 12" key="1">
    <citation type="submission" date="2019-08" db="EMBL/GenBank/DDBJ databases">
        <title>Deep-cultivation of Planctomycetes and their phenomic and genomic characterization uncovers novel biology.</title>
        <authorList>
            <person name="Wiegand S."/>
            <person name="Jogler M."/>
            <person name="Boedeker C."/>
            <person name="Pinto D."/>
            <person name="Vollmers J."/>
            <person name="Rivas-Marin E."/>
            <person name="Kohn T."/>
            <person name="Peeters S.H."/>
            <person name="Heuer A."/>
            <person name="Rast P."/>
            <person name="Oberbeckmann S."/>
            <person name="Bunk B."/>
            <person name="Jeske O."/>
            <person name="Meyerdierks A."/>
            <person name="Storesund J.E."/>
            <person name="Kallscheuer N."/>
            <person name="Luecker S."/>
            <person name="Lage O.M."/>
            <person name="Pohl T."/>
            <person name="Merkel B.J."/>
            <person name="Hornburger P."/>
            <person name="Mueller R.-W."/>
            <person name="Bruemmer F."/>
            <person name="Labrenz M."/>
            <person name="Spormann A.M."/>
            <person name="Op den Camp H."/>
            <person name="Overmann J."/>
            <person name="Amann R."/>
            <person name="Jetten M.S.M."/>
            <person name="Mascher T."/>
            <person name="Medema M.H."/>
            <person name="Devos D.P."/>
            <person name="Kaster A.-K."/>
            <person name="Ovreas L."/>
            <person name="Rohde M."/>
            <person name="Galperin M.Y."/>
            <person name="Jogler C."/>
        </authorList>
    </citation>
    <scope>NUCLEOTIDE SEQUENCE [LARGE SCALE GENOMIC DNA]</scope>
    <source>
        <strain evidence="11 12">OJF2</strain>
    </source>
</reference>
<keyword evidence="9" id="KW-1133">Transmembrane helix</keyword>
<dbReference type="FunFam" id="1.10.510.10:FF:000021">
    <property type="entry name" value="Serine/threonine protein kinase"/>
    <property type="match status" value="1"/>
</dbReference>
<accession>A0A5B9W681</accession>
<dbReference type="EC" id="2.7.11.1" evidence="1"/>
<dbReference type="InterPro" id="IPR008271">
    <property type="entry name" value="Ser/Thr_kinase_AS"/>
</dbReference>
<evidence type="ECO:0000256" key="9">
    <source>
        <dbReference type="SAM" id="Phobius"/>
    </source>
</evidence>
<keyword evidence="5 11" id="KW-0418">Kinase</keyword>
<dbReference type="PROSITE" id="PS00108">
    <property type="entry name" value="PROTEIN_KINASE_ST"/>
    <property type="match status" value="1"/>
</dbReference>
<evidence type="ECO:0000256" key="5">
    <source>
        <dbReference type="ARBA" id="ARBA00022777"/>
    </source>
</evidence>
<dbReference type="Gene3D" id="1.25.40.10">
    <property type="entry name" value="Tetratricopeptide repeat domain"/>
    <property type="match status" value="2"/>
</dbReference>
<evidence type="ECO:0000256" key="2">
    <source>
        <dbReference type="ARBA" id="ARBA00022527"/>
    </source>
</evidence>
<sequence length="993" mass="106811">MSDDARVRGLIELMLDSGCSAEEACREAPELLARVREGWRQFRAVEARLGELFPEAGSVADPETAASGLDLPRVPGYEVIGVLGHGGVGVVYKAVQVGLSRVVALKMPLAGAFTTRPERRRFAREAELVAALRHPNIVQVHDVGEADGQPYFTMEFVEGGSLAEAIAGTPRPARDAAGLVADLADAVAAAHRAGIVHRDLKPSNVLLAADGTPKVTDFGLARHLALGSSLTQSGAAVGTPSYMAPEQAQGRAGEVGPASDLYALGAILYELLTGRPPFRAESAAETMHQVITQDPAPPSRLNARVPRDVETICLTCLRKDPRHRYADADALAADLRCFLRGEAIAARPENVLQRLARRVRRRPVASASIASGTLLAFALSAAGAWLIRDRAETANRAAGERAAAEAAADGDLRNMERRLGASAWPEAAAALERAKARLGDGGPPVLRLRLDQGARDLDLAARLDAIRLARTANHEPEGRAAERLDRDYEAAFLLAGIGRDDAPGVAAAAVVASRIRVALVDAIDDWSSWTRDDRRLGWLLSVARLSDPDPTGWRDRARDPASTRSGWALRLLIAGAPVADRCVPLFLSLARRAQAAGVDPVPFLREVQRAHPGDLYANLRLATMLLATDPGEAARYYQAALAIRPGVAAVHNNLGVALVRIGRNAEAEAQYRIAARLDPAEPQFLRNLAITLPFVGRHGEAVETMPRVLRDFPDDAVVHRAFGVGLEARGRLDEAVAEFRRAAALDPKLAQARHALRDGLLRLGRRDEARLVWGEILADGPPEHEAWHGYAELCLFLGQEDEYRRVRRALLSRFGASADPHVAACIARACLLRPAEDDDMRRIEALAARAWGADGSGRRDAHPTSRFLRVLAEYRRGRLDRAIALAREDAPRSLGPPPRLVLAMALHRSGRADEAREVLAAAVAAHDWRVAEKRDQDGWICHALRREAEGLILAGGTEQARARGGAIRIGAEGHRDPPAPGEASDTPSGHSAP</sequence>
<feature type="region of interest" description="Disordered" evidence="8">
    <location>
        <begin position="968"/>
        <end position="993"/>
    </location>
</feature>
<protein>
    <recommendedName>
        <fullName evidence="1">non-specific serine/threonine protein kinase</fullName>
        <ecNumber evidence="1">2.7.11.1</ecNumber>
    </recommendedName>
</protein>
<evidence type="ECO:0000256" key="3">
    <source>
        <dbReference type="ARBA" id="ARBA00022679"/>
    </source>
</evidence>
<keyword evidence="2" id="KW-0723">Serine/threonine-protein kinase</keyword>
<evidence type="ECO:0000313" key="11">
    <source>
        <dbReference type="EMBL" id="QEH35471.1"/>
    </source>
</evidence>
<proteinExistence type="predicted"/>
<dbReference type="GO" id="GO:0004674">
    <property type="term" value="F:protein serine/threonine kinase activity"/>
    <property type="evidence" value="ECO:0007669"/>
    <property type="project" value="UniProtKB-KW"/>
</dbReference>
<name>A0A5B9W681_9BACT</name>
<dbReference type="CDD" id="cd14014">
    <property type="entry name" value="STKc_PknB_like"/>
    <property type="match status" value="1"/>
</dbReference>
<dbReference type="PANTHER" id="PTHR43289">
    <property type="entry name" value="MITOGEN-ACTIVATED PROTEIN KINASE KINASE KINASE 20-RELATED"/>
    <property type="match status" value="1"/>
</dbReference>
<dbReference type="PROSITE" id="PS50011">
    <property type="entry name" value="PROTEIN_KINASE_DOM"/>
    <property type="match status" value="1"/>
</dbReference>
<evidence type="ECO:0000256" key="1">
    <source>
        <dbReference type="ARBA" id="ARBA00012513"/>
    </source>
</evidence>
<keyword evidence="7" id="KW-0802">TPR repeat</keyword>
<dbReference type="EMBL" id="CP042997">
    <property type="protein sequence ID" value="QEH35471.1"/>
    <property type="molecule type" value="Genomic_DNA"/>
</dbReference>
<keyword evidence="9" id="KW-0812">Transmembrane</keyword>
<evidence type="ECO:0000256" key="7">
    <source>
        <dbReference type="PROSITE-ProRule" id="PRU00339"/>
    </source>
</evidence>
<feature type="transmembrane region" description="Helical" evidence="9">
    <location>
        <begin position="364"/>
        <end position="387"/>
    </location>
</feature>
<keyword evidence="12" id="KW-1185">Reference proteome</keyword>
<feature type="domain" description="Protein kinase" evidence="10">
    <location>
        <begin position="77"/>
        <end position="339"/>
    </location>
</feature>
<dbReference type="Pfam" id="PF13432">
    <property type="entry name" value="TPR_16"/>
    <property type="match status" value="2"/>
</dbReference>
<dbReference type="Gene3D" id="3.30.200.20">
    <property type="entry name" value="Phosphorylase Kinase, domain 1"/>
    <property type="match status" value="1"/>
</dbReference>
<feature type="repeat" description="TPR" evidence="7">
    <location>
        <begin position="716"/>
        <end position="749"/>
    </location>
</feature>
<dbReference type="SUPFAM" id="SSF56112">
    <property type="entry name" value="Protein kinase-like (PK-like)"/>
    <property type="match status" value="1"/>
</dbReference>
<dbReference type="OrthoDB" id="225358at2"/>
<dbReference type="InterPro" id="IPR000719">
    <property type="entry name" value="Prot_kinase_dom"/>
</dbReference>
<keyword evidence="3 11" id="KW-0808">Transferase</keyword>
<dbReference type="Gene3D" id="1.10.510.10">
    <property type="entry name" value="Transferase(Phosphotransferase) domain 1"/>
    <property type="match status" value="1"/>
</dbReference>
<dbReference type="SMART" id="SM00028">
    <property type="entry name" value="TPR"/>
    <property type="match status" value="3"/>
</dbReference>
<dbReference type="InterPro" id="IPR019734">
    <property type="entry name" value="TPR_rpt"/>
</dbReference>